<dbReference type="InterPro" id="IPR000620">
    <property type="entry name" value="EamA_dom"/>
</dbReference>
<feature type="transmembrane region" description="Helical" evidence="2">
    <location>
        <begin position="6"/>
        <end position="23"/>
    </location>
</feature>
<gene>
    <name evidence="4" type="ORF">GCM10023321_08860</name>
</gene>
<proteinExistence type="inferred from homology"/>
<comment type="similarity">
    <text evidence="1">Belongs to the EamA transporter family.</text>
</comment>
<feature type="transmembrane region" description="Helical" evidence="2">
    <location>
        <begin position="30"/>
        <end position="50"/>
    </location>
</feature>
<evidence type="ECO:0000256" key="1">
    <source>
        <dbReference type="ARBA" id="ARBA00007362"/>
    </source>
</evidence>
<dbReference type="Gene3D" id="1.10.3730.20">
    <property type="match status" value="2"/>
</dbReference>
<organism evidence="4 5">
    <name type="scientific">Pseudonocardia eucalypti</name>
    <dbReference type="NCBI Taxonomy" id="648755"/>
    <lineage>
        <taxon>Bacteria</taxon>
        <taxon>Bacillati</taxon>
        <taxon>Actinomycetota</taxon>
        <taxon>Actinomycetes</taxon>
        <taxon>Pseudonocardiales</taxon>
        <taxon>Pseudonocardiaceae</taxon>
        <taxon>Pseudonocardia</taxon>
    </lineage>
</organism>
<dbReference type="EMBL" id="BAABJP010000003">
    <property type="protein sequence ID" value="GAA5147691.1"/>
    <property type="molecule type" value="Genomic_DNA"/>
</dbReference>
<feature type="transmembrane region" description="Helical" evidence="2">
    <location>
        <begin position="202"/>
        <end position="222"/>
    </location>
</feature>
<keyword evidence="5" id="KW-1185">Reference proteome</keyword>
<feature type="domain" description="EamA" evidence="3">
    <location>
        <begin position="148"/>
        <end position="272"/>
    </location>
</feature>
<feature type="transmembrane region" description="Helical" evidence="2">
    <location>
        <begin position="144"/>
        <end position="163"/>
    </location>
</feature>
<evidence type="ECO:0000259" key="3">
    <source>
        <dbReference type="Pfam" id="PF00892"/>
    </source>
</evidence>
<dbReference type="Pfam" id="PF00892">
    <property type="entry name" value="EamA"/>
    <property type="match status" value="2"/>
</dbReference>
<keyword evidence="2" id="KW-0812">Transmembrane</keyword>
<dbReference type="RefSeq" id="WP_185064833.1">
    <property type="nucleotide sequence ID" value="NZ_BAABJP010000003.1"/>
</dbReference>
<feature type="transmembrane region" description="Helical" evidence="2">
    <location>
        <begin position="62"/>
        <end position="81"/>
    </location>
</feature>
<name>A0ABP9PJL7_9PSEU</name>
<sequence>MGTLLALASSVCYGIADYAGGLLSRRTSPAAVALVGQLGGLVLMAVAAVLLPGRPLAADLGWGALSGAGTGVGMLLLYRALARGAMSVAVPVSAVGGLAIPVLFGLALFGERPSALSGLGMALAVPALFLLARDGRPAELASSGTVDALVAGVGIAVQYLALARAQPDAGMWPVAAGRLAAALLIAPLLLRAADRWMPAPRLAAAAATGCCAALALVAYLLATREQLVTVAVVLSSLYPVLPVLLGLTVLGERLTAPQRFGLLTAGVATVLLAAG</sequence>
<reference evidence="5" key="1">
    <citation type="journal article" date="2019" name="Int. J. Syst. Evol. Microbiol.">
        <title>The Global Catalogue of Microorganisms (GCM) 10K type strain sequencing project: providing services to taxonomists for standard genome sequencing and annotation.</title>
        <authorList>
            <consortium name="The Broad Institute Genomics Platform"/>
            <consortium name="The Broad Institute Genome Sequencing Center for Infectious Disease"/>
            <person name="Wu L."/>
            <person name="Ma J."/>
        </authorList>
    </citation>
    <scope>NUCLEOTIDE SEQUENCE [LARGE SCALE GENOMIC DNA]</scope>
    <source>
        <strain evidence="5">JCM 18303</strain>
    </source>
</reference>
<keyword evidence="2" id="KW-0472">Membrane</keyword>
<dbReference type="InterPro" id="IPR037185">
    <property type="entry name" value="EmrE-like"/>
</dbReference>
<comment type="caution">
    <text evidence="4">The sequence shown here is derived from an EMBL/GenBank/DDBJ whole genome shotgun (WGS) entry which is preliminary data.</text>
</comment>
<feature type="domain" description="EamA" evidence="3">
    <location>
        <begin position="2"/>
        <end position="131"/>
    </location>
</feature>
<dbReference type="SUPFAM" id="SSF103481">
    <property type="entry name" value="Multidrug resistance efflux transporter EmrE"/>
    <property type="match status" value="2"/>
</dbReference>
<feature type="transmembrane region" description="Helical" evidence="2">
    <location>
        <begin position="169"/>
        <end position="190"/>
    </location>
</feature>
<evidence type="ECO:0000313" key="5">
    <source>
        <dbReference type="Proteomes" id="UP001428817"/>
    </source>
</evidence>
<accession>A0ABP9PJL7</accession>
<feature type="transmembrane region" description="Helical" evidence="2">
    <location>
        <begin position="115"/>
        <end position="132"/>
    </location>
</feature>
<protein>
    <submittedName>
        <fullName evidence="4">DMT family transporter</fullName>
    </submittedName>
</protein>
<evidence type="ECO:0000313" key="4">
    <source>
        <dbReference type="EMBL" id="GAA5147691.1"/>
    </source>
</evidence>
<keyword evidence="2" id="KW-1133">Transmembrane helix</keyword>
<feature type="transmembrane region" description="Helical" evidence="2">
    <location>
        <begin position="88"/>
        <end position="109"/>
    </location>
</feature>
<feature type="transmembrane region" description="Helical" evidence="2">
    <location>
        <begin position="228"/>
        <end position="250"/>
    </location>
</feature>
<evidence type="ECO:0000256" key="2">
    <source>
        <dbReference type="SAM" id="Phobius"/>
    </source>
</evidence>
<dbReference type="Proteomes" id="UP001428817">
    <property type="component" value="Unassembled WGS sequence"/>
</dbReference>